<dbReference type="EMBL" id="JPKZ01001141">
    <property type="protein sequence ID" value="KHN83718.1"/>
    <property type="molecule type" value="Genomic_DNA"/>
</dbReference>
<feature type="non-terminal residue" evidence="1">
    <location>
        <position position="110"/>
    </location>
</feature>
<gene>
    <name evidence="1" type="ORF">Tcan_00813</name>
</gene>
<proteinExistence type="predicted"/>
<evidence type="ECO:0000313" key="2">
    <source>
        <dbReference type="Proteomes" id="UP000031036"/>
    </source>
</evidence>
<protein>
    <submittedName>
        <fullName evidence="1">Uncharacterized protein</fullName>
    </submittedName>
</protein>
<feature type="non-terminal residue" evidence="1">
    <location>
        <position position="1"/>
    </location>
</feature>
<name>A0A0B2VQ68_TOXCA</name>
<evidence type="ECO:0000313" key="1">
    <source>
        <dbReference type="EMBL" id="KHN83718.1"/>
    </source>
</evidence>
<reference evidence="1 2" key="1">
    <citation type="submission" date="2014-11" db="EMBL/GenBank/DDBJ databases">
        <title>Genetic blueprint of the zoonotic pathogen Toxocara canis.</title>
        <authorList>
            <person name="Zhu X.-Q."/>
            <person name="Korhonen P.K."/>
            <person name="Cai H."/>
            <person name="Young N.D."/>
            <person name="Nejsum P."/>
            <person name="von Samson-Himmelstjerna G."/>
            <person name="Boag P.R."/>
            <person name="Tan P."/>
            <person name="Li Q."/>
            <person name="Min J."/>
            <person name="Yang Y."/>
            <person name="Wang X."/>
            <person name="Fang X."/>
            <person name="Hall R.S."/>
            <person name="Hofmann A."/>
            <person name="Sternberg P.W."/>
            <person name="Jex A.R."/>
            <person name="Gasser R.B."/>
        </authorList>
    </citation>
    <scope>NUCLEOTIDE SEQUENCE [LARGE SCALE GENOMIC DNA]</scope>
    <source>
        <strain evidence="1">PN_DK_2014</strain>
    </source>
</reference>
<dbReference type="AlphaFoldDB" id="A0A0B2VQ68"/>
<organism evidence="1 2">
    <name type="scientific">Toxocara canis</name>
    <name type="common">Canine roundworm</name>
    <dbReference type="NCBI Taxonomy" id="6265"/>
    <lineage>
        <taxon>Eukaryota</taxon>
        <taxon>Metazoa</taxon>
        <taxon>Ecdysozoa</taxon>
        <taxon>Nematoda</taxon>
        <taxon>Chromadorea</taxon>
        <taxon>Rhabditida</taxon>
        <taxon>Spirurina</taxon>
        <taxon>Ascaridomorpha</taxon>
        <taxon>Ascaridoidea</taxon>
        <taxon>Toxocaridae</taxon>
        <taxon>Toxocara</taxon>
    </lineage>
</organism>
<comment type="caution">
    <text evidence="1">The sequence shown here is derived from an EMBL/GenBank/DDBJ whole genome shotgun (WGS) entry which is preliminary data.</text>
</comment>
<sequence length="110" mass="12555">LRYASSRLGDHCIQSVCFLDEPLCSVPSKSYSTILIRAGYISSDLIASPYHISVQARKYICKRRWKIVIVCTHCYRLLEHLCCKISCPKSIFIKHLQLAISPYLHAANVK</sequence>
<dbReference type="Proteomes" id="UP000031036">
    <property type="component" value="Unassembled WGS sequence"/>
</dbReference>
<accession>A0A0B2VQ68</accession>
<keyword evidence="2" id="KW-1185">Reference proteome</keyword>